<dbReference type="InterPro" id="IPR050336">
    <property type="entry name" value="Chromosome_partition/occlusion"/>
</dbReference>
<evidence type="ECO:0000313" key="4">
    <source>
        <dbReference type="Proteomes" id="UP000823982"/>
    </source>
</evidence>
<reference evidence="3" key="2">
    <citation type="journal article" date="2021" name="PeerJ">
        <title>Extensive microbial diversity within the chicken gut microbiome revealed by metagenomics and culture.</title>
        <authorList>
            <person name="Gilroy R."/>
            <person name="Ravi A."/>
            <person name="Getino M."/>
            <person name="Pursley I."/>
            <person name="Horton D.L."/>
            <person name="Alikhan N.F."/>
            <person name="Baker D."/>
            <person name="Gharbi K."/>
            <person name="Hall N."/>
            <person name="Watson M."/>
            <person name="Adriaenssens E.M."/>
            <person name="Foster-Nyarko E."/>
            <person name="Jarju S."/>
            <person name="Secka A."/>
            <person name="Antonio M."/>
            <person name="Oren A."/>
            <person name="Chaudhuri R.R."/>
            <person name="La Ragione R."/>
            <person name="Hildebrand F."/>
            <person name="Pallen M.J."/>
        </authorList>
    </citation>
    <scope>NUCLEOTIDE SEQUENCE</scope>
    <source>
        <strain evidence="3">CHK157-1446</strain>
    </source>
</reference>
<dbReference type="InterPro" id="IPR004437">
    <property type="entry name" value="ParB/RepB/Spo0J"/>
</dbReference>
<protein>
    <submittedName>
        <fullName evidence="3">ParB/RepB/Spo0J family partition protein</fullName>
    </submittedName>
</protein>
<organism evidence="3 4">
    <name type="scientific">Candidatus Faeciplasma gallinarum</name>
    <dbReference type="NCBI Taxonomy" id="2840799"/>
    <lineage>
        <taxon>Bacteria</taxon>
        <taxon>Bacillati</taxon>
        <taxon>Bacillota</taxon>
        <taxon>Clostridia</taxon>
        <taxon>Eubacteriales</taxon>
        <taxon>Oscillospiraceae</taxon>
        <taxon>Oscillospiraceae incertae sedis</taxon>
        <taxon>Candidatus Faeciplasma</taxon>
    </lineage>
</organism>
<dbReference type="SMART" id="SM00470">
    <property type="entry name" value="ParB"/>
    <property type="match status" value="1"/>
</dbReference>
<dbReference type="NCBIfam" id="TIGR00180">
    <property type="entry name" value="parB_part"/>
    <property type="match status" value="1"/>
</dbReference>
<dbReference type="SUPFAM" id="SSF109709">
    <property type="entry name" value="KorB DNA-binding domain-like"/>
    <property type="match status" value="1"/>
</dbReference>
<dbReference type="EMBL" id="DVIR01000045">
    <property type="protein sequence ID" value="HIS24734.1"/>
    <property type="molecule type" value="Genomic_DNA"/>
</dbReference>
<dbReference type="InterPro" id="IPR003115">
    <property type="entry name" value="ParB_N"/>
</dbReference>
<dbReference type="PANTHER" id="PTHR33375">
    <property type="entry name" value="CHROMOSOME-PARTITIONING PROTEIN PARB-RELATED"/>
    <property type="match status" value="1"/>
</dbReference>
<dbReference type="SUPFAM" id="SSF110849">
    <property type="entry name" value="ParB/Sulfiredoxin"/>
    <property type="match status" value="1"/>
</dbReference>
<evidence type="ECO:0000256" key="1">
    <source>
        <dbReference type="ARBA" id="ARBA00006295"/>
    </source>
</evidence>
<reference evidence="3" key="1">
    <citation type="submission" date="2020-10" db="EMBL/GenBank/DDBJ databases">
        <authorList>
            <person name="Gilroy R."/>
        </authorList>
    </citation>
    <scope>NUCLEOTIDE SEQUENCE</scope>
    <source>
        <strain evidence="3">CHK157-1446</strain>
    </source>
</reference>
<dbReference type="Proteomes" id="UP000823982">
    <property type="component" value="Unassembled WGS sequence"/>
</dbReference>
<dbReference type="GO" id="GO:0007059">
    <property type="term" value="P:chromosome segregation"/>
    <property type="evidence" value="ECO:0007669"/>
    <property type="project" value="TreeGrafter"/>
</dbReference>
<feature type="domain" description="ParB-like N-terminal" evidence="2">
    <location>
        <begin position="9"/>
        <end position="100"/>
    </location>
</feature>
<dbReference type="Gene3D" id="1.10.10.2830">
    <property type="match status" value="1"/>
</dbReference>
<dbReference type="PANTHER" id="PTHR33375:SF1">
    <property type="entry name" value="CHROMOSOME-PARTITIONING PROTEIN PARB-RELATED"/>
    <property type="match status" value="1"/>
</dbReference>
<proteinExistence type="inferred from homology"/>
<accession>A0A9D1JIA2</accession>
<sequence length="288" mass="33053">MKNTRNQPVNIPVEKLRPFEGHPFKVKDDEEMNTLIESVQTQGILSPLIVRPIENTDEYEVISGHRRLHAAVKAGITEVPALIYALDRDSAAIAVVDSNLHREHILPSEKAFAYKMKLDAMSRQGFRSDLTSDQVGRKLETADIIAQQSDDSKTQVRRYIRLTNLIPELLEFMDEGKMALSVGVELSYLDDQLQYDVLEQCEQNDCTPSYSQAFRMHKADREGLLTKAVIQNIMCEEKANQKETIKVSAERLRAVLPKGMDSQKTEDFIIRACEHYRKYLRNRDRDSR</sequence>
<gene>
    <name evidence="3" type="ORF">IAD01_04945</name>
</gene>
<dbReference type="GO" id="GO:0003677">
    <property type="term" value="F:DNA binding"/>
    <property type="evidence" value="ECO:0007669"/>
    <property type="project" value="InterPro"/>
</dbReference>
<name>A0A9D1JIA2_9FIRM</name>
<comment type="caution">
    <text evidence="3">The sequence shown here is derived from an EMBL/GenBank/DDBJ whole genome shotgun (WGS) entry which is preliminary data.</text>
</comment>
<dbReference type="CDD" id="cd16407">
    <property type="entry name" value="ParB_N_like"/>
    <property type="match status" value="1"/>
</dbReference>
<dbReference type="Pfam" id="PF02195">
    <property type="entry name" value="ParB_N"/>
    <property type="match status" value="1"/>
</dbReference>
<evidence type="ECO:0000259" key="2">
    <source>
        <dbReference type="SMART" id="SM00470"/>
    </source>
</evidence>
<dbReference type="AlphaFoldDB" id="A0A9D1JIA2"/>
<dbReference type="GO" id="GO:0005694">
    <property type="term" value="C:chromosome"/>
    <property type="evidence" value="ECO:0007669"/>
    <property type="project" value="TreeGrafter"/>
</dbReference>
<comment type="similarity">
    <text evidence="1">Belongs to the ParB family.</text>
</comment>
<evidence type="ECO:0000313" key="3">
    <source>
        <dbReference type="EMBL" id="HIS24734.1"/>
    </source>
</evidence>
<dbReference type="InterPro" id="IPR036086">
    <property type="entry name" value="ParB/Sulfiredoxin_sf"/>
</dbReference>
<dbReference type="Gene3D" id="3.90.1530.30">
    <property type="match status" value="1"/>
</dbReference>